<feature type="chain" id="PRO_5043109010" description="Metalloendopeptidase" evidence="7">
    <location>
        <begin position="28"/>
        <end position="431"/>
    </location>
</feature>
<evidence type="ECO:0000256" key="2">
    <source>
        <dbReference type="ARBA" id="ARBA00022723"/>
    </source>
</evidence>
<keyword evidence="2 7" id="KW-0479">Metal-binding</keyword>
<dbReference type="InterPro" id="IPR024079">
    <property type="entry name" value="MetalloPept_cat_dom_sf"/>
</dbReference>
<keyword evidence="11" id="KW-1185">Reference proteome</keyword>
<dbReference type="GO" id="GO:0004222">
    <property type="term" value="F:metalloendopeptidase activity"/>
    <property type="evidence" value="ECO:0007669"/>
    <property type="project" value="UniProtKB-UniRule"/>
</dbReference>
<sequence>MRRGFFTRCLFTLSLCLIYVNDVKVNAAITLISHLRRQELDENDHNMERIENAPNNKESEPGFALEENEIKKFHIWSNGIIPYYIDDYSFDKVLRDTIRAFLEHTNLVTGIRFLELASPPKDDSRWVFFINRKALLGCADHSFDSFSNEGVQKVILGYDCINTENGLSEVILLLLGVPPQHNAPNRDDFIEIKKDNVMREYRDKFTLLNNDEWLFHDLEYDYKSAGHYGTHKYTSNGKATIIPKTDAFTSELGHGKCLSSIDVKKIKMLYSYIAKENTVIGLPECKKLFSPGSNFDKYKHQTKGQRKPRNKPNKYLGLPDDVPEEATQDLVDENASNIQEHKEEKNDEPIDENLDIKTDVIPEEEIQKENNDELEKVNTDVITEETIHKAEERDGKVNVSKKGERNKSKLSMGSKGQKLLDLSDFATEEKT</sequence>
<dbReference type="InterPro" id="IPR006026">
    <property type="entry name" value="Peptidase_Metallo"/>
</dbReference>
<proteinExistence type="predicted"/>
<dbReference type="InterPro" id="IPR001506">
    <property type="entry name" value="Peptidase_M12A"/>
</dbReference>
<organism evidence="10 11">
    <name type="scientific">Leptosia nina</name>
    <dbReference type="NCBI Taxonomy" id="320188"/>
    <lineage>
        <taxon>Eukaryota</taxon>
        <taxon>Metazoa</taxon>
        <taxon>Ecdysozoa</taxon>
        <taxon>Arthropoda</taxon>
        <taxon>Hexapoda</taxon>
        <taxon>Insecta</taxon>
        <taxon>Pterygota</taxon>
        <taxon>Neoptera</taxon>
        <taxon>Endopterygota</taxon>
        <taxon>Lepidoptera</taxon>
        <taxon>Glossata</taxon>
        <taxon>Ditrysia</taxon>
        <taxon>Papilionoidea</taxon>
        <taxon>Pieridae</taxon>
        <taxon>Pierinae</taxon>
        <taxon>Leptosia</taxon>
    </lineage>
</organism>
<reference evidence="10 11" key="1">
    <citation type="submission" date="2023-11" db="EMBL/GenBank/DDBJ databases">
        <authorList>
            <person name="Okamura Y."/>
        </authorList>
    </citation>
    <scope>NUCLEOTIDE SEQUENCE [LARGE SCALE GENOMIC DNA]</scope>
</reference>
<feature type="signal peptide" evidence="7">
    <location>
        <begin position="1"/>
        <end position="27"/>
    </location>
</feature>
<keyword evidence="6" id="KW-1015">Disulfide bond</keyword>
<dbReference type="GO" id="GO:0006508">
    <property type="term" value="P:proteolysis"/>
    <property type="evidence" value="ECO:0007669"/>
    <property type="project" value="UniProtKB-KW"/>
</dbReference>
<dbReference type="SMART" id="SM00235">
    <property type="entry name" value="ZnMc"/>
    <property type="match status" value="1"/>
</dbReference>
<dbReference type="PANTHER" id="PTHR10127">
    <property type="entry name" value="DISCOIDIN, CUB, EGF, LAMININ , AND ZINC METALLOPROTEASE DOMAIN CONTAINING"/>
    <property type="match status" value="1"/>
</dbReference>
<feature type="compositionally biased region" description="Basic residues" evidence="8">
    <location>
        <begin position="300"/>
        <end position="312"/>
    </location>
</feature>
<dbReference type="Pfam" id="PF01400">
    <property type="entry name" value="Astacin"/>
    <property type="match status" value="1"/>
</dbReference>
<keyword evidence="4 7" id="KW-0862">Zinc</keyword>
<dbReference type="PANTHER" id="PTHR10127:SF780">
    <property type="entry name" value="METALLOENDOPEPTIDASE"/>
    <property type="match status" value="1"/>
</dbReference>
<evidence type="ECO:0000256" key="7">
    <source>
        <dbReference type="RuleBase" id="RU361183"/>
    </source>
</evidence>
<keyword evidence="3 7" id="KW-0378">Hydrolase</keyword>
<feature type="compositionally biased region" description="Basic and acidic residues" evidence="8">
    <location>
        <begin position="386"/>
        <end position="407"/>
    </location>
</feature>
<evidence type="ECO:0000256" key="5">
    <source>
        <dbReference type="ARBA" id="ARBA00023049"/>
    </source>
</evidence>
<evidence type="ECO:0000256" key="1">
    <source>
        <dbReference type="ARBA" id="ARBA00022670"/>
    </source>
</evidence>
<evidence type="ECO:0000256" key="3">
    <source>
        <dbReference type="ARBA" id="ARBA00022801"/>
    </source>
</evidence>
<dbReference type="EC" id="3.4.24.-" evidence="7"/>
<comment type="cofactor">
    <cofactor evidence="7">
        <name>Zn(2+)</name>
        <dbReference type="ChEBI" id="CHEBI:29105"/>
    </cofactor>
    <text evidence="7">Binds 1 zinc ion per subunit.</text>
</comment>
<evidence type="ECO:0000256" key="4">
    <source>
        <dbReference type="ARBA" id="ARBA00022833"/>
    </source>
</evidence>
<gene>
    <name evidence="10" type="ORF">LNINA_LOCUS8940</name>
</gene>
<dbReference type="EMBL" id="CAVLEF010000040">
    <property type="protein sequence ID" value="CAK1549658.1"/>
    <property type="molecule type" value="Genomic_DNA"/>
</dbReference>
<keyword evidence="1 7" id="KW-0645">Protease</keyword>
<feature type="region of interest" description="Disordered" evidence="8">
    <location>
        <begin position="386"/>
        <end position="431"/>
    </location>
</feature>
<name>A0AAV1JNL9_9NEOP</name>
<dbReference type="PRINTS" id="PR00480">
    <property type="entry name" value="ASTACIN"/>
</dbReference>
<feature type="region of interest" description="Disordered" evidence="8">
    <location>
        <begin position="296"/>
        <end position="321"/>
    </location>
</feature>
<evidence type="ECO:0000256" key="8">
    <source>
        <dbReference type="SAM" id="MobiDB-lite"/>
    </source>
</evidence>
<comment type="caution">
    <text evidence="10">The sequence shown here is derived from an EMBL/GenBank/DDBJ whole genome shotgun (WGS) entry which is preliminary data.</text>
</comment>
<dbReference type="SUPFAM" id="SSF55486">
    <property type="entry name" value="Metalloproteases ('zincins'), catalytic domain"/>
    <property type="match status" value="1"/>
</dbReference>
<protein>
    <recommendedName>
        <fullName evidence="7">Metalloendopeptidase</fullName>
        <ecNumber evidence="7">3.4.24.-</ecNumber>
    </recommendedName>
</protein>
<evidence type="ECO:0000313" key="10">
    <source>
        <dbReference type="EMBL" id="CAK1549658.1"/>
    </source>
</evidence>
<keyword evidence="5 7" id="KW-0482">Metalloprotease</keyword>
<feature type="disulfide bond" evidence="6">
    <location>
        <begin position="138"/>
        <end position="160"/>
    </location>
</feature>
<feature type="domain" description="Peptidase M12A" evidence="9">
    <location>
        <begin position="68"/>
        <end position="275"/>
    </location>
</feature>
<dbReference type="GO" id="GO:0008270">
    <property type="term" value="F:zinc ion binding"/>
    <property type="evidence" value="ECO:0007669"/>
    <property type="project" value="InterPro"/>
</dbReference>
<dbReference type="AlphaFoldDB" id="A0AAV1JNL9"/>
<keyword evidence="7" id="KW-0732">Signal</keyword>
<comment type="caution">
    <text evidence="6">Lacks conserved residue(s) required for the propagation of feature annotation.</text>
</comment>
<evidence type="ECO:0000313" key="11">
    <source>
        <dbReference type="Proteomes" id="UP001497472"/>
    </source>
</evidence>
<dbReference type="Proteomes" id="UP001497472">
    <property type="component" value="Unassembled WGS sequence"/>
</dbReference>
<accession>A0AAV1JNL9</accession>
<evidence type="ECO:0000256" key="6">
    <source>
        <dbReference type="PROSITE-ProRule" id="PRU01211"/>
    </source>
</evidence>
<dbReference type="Gene3D" id="3.40.390.10">
    <property type="entry name" value="Collagenase (Catalytic Domain)"/>
    <property type="match status" value="1"/>
</dbReference>
<dbReference type="PROSITE" id="PS51864">
    <property type="entry name" value="ASTACIN"/>
    <property type="match status" value="1"/>
</dbReference>
<evidence type="ECO:0000259" key="9">
    <source>
        <dbReference type="PROSITE" id="PS51864"/>
    </source>
</evidence>